<feature type="domain" description="YbaK/aminoacyl-tRNA synthetase-associated" evidence="1">
    <location>
        <begin position="2"/>
        <end position="71"/>
    </location>
</feature>
<accession>A0A9D2VVS3</accession>
<evidence type="ECO:0000313" key="3">
    <source>
        <dbReference type="Proteomes" id="UP000813420"/>
    </source>
</evidence>
<dbReference type="Proteomes" id="UP000813420">
    <property type="component" value="Unassembled WGS sequence"/>
</dbReference>
<proteinExistence type="predicted"/>
<sequence>MGVGRLSFASGELMEKHLGTKPGSASVMGLVNDEDEYVQLIVDKEVAEAEWFGCNPGINTDHLKMKTADLLNKFLPKIYHKAKIIEL</sequence>
<dbReference type="SUPFAM" id="SSF55826">
    <property type="entry name" value="YbaK/ProRS associated domain"/>
    <property type="match status" value="1"/>
</dbReference>
<dbReference type="AlphaFoldDB" id="A0A9D2VVS3"/>
<dbReference type="Gene3D" id="3.90.960.10">
    <property type="entry name" value="YbaK/aminoacyl-tRNA synthetase-associated domain"/>
    <property type="match status" value="1"/>
</dbReference>
<dbReference type="EMBL" id="DYXE01000006">
    <property type="protein sequence ID" value="HJH48749.1"/>
    <property type="molecule type" value="Genomic_DNA"/>
</dbReference>
<reference evidence="2" key="2">
    <citation type="submission" date="2021-09" db="EMBL/GenBank/DDBJ databases">
        <authorList>
            <person name="Gilroy R."/>
        </authorList>
    </citation>
    <scope>NUCLEOTIDE SEQUENCE</scope>
    <source>
        <strain evidence="2">USAMLcec4-12693</strain>
    </source>
</reference>
<name>A0A9D2VVS3_9FIRM</name>
<protein>
    <recommendedName>
        <fullName evidence="1">YbaK/aminoacyl-tRNA synthetase-associated domain-containing protein</fullName>
    </recommendedName>
</protein>
<comment type="caution">
    <text evidence="2">The sequence shown here is derived from an EMBL/GenBank/DDBJ whole genome shotgun (WGS) entry which is preliminary data.</text>
</comment>
<reference evidence="2" key="1">
    <citation type="journal article" date="2021" name="PeerJ">
        <title>Extensive microbial diversity within the chicken gut microbiome revealed by metagenomics and culture.</title>
        <authorList>
            <person name="Gilroy R."/>
            <person name="Ravi A."/>
            <person name="Getino M."/>
            <person name="Pursley I."/>
            <person name="Horton D.L."/>
            <person name="Alikhan N.F."/>
            <person name="Baker D."/>
            <person name="Gharbi K."/>
            <person name="Hall N."/>
            <person name="Watson M."/>
            <person name="Adriaenssens E.M."/>
            <person name="Foster-Nyarko E."/>
            <person name="Jarju S."/>
            <person name="Secka A."/>
            <person name="Antonio M."/>
            <person name="Oren A."/>
            <person name="Chaudhuri R.R."/>
            <person name="La Ragione R."/>
            <person name="Hildebrand F."/>
            <person name="Pallen M.J."/>
        </authorList>
    </citation>
    <scope>NUCLEOTIDE SEQUENCE</scope>
    <source>
        <strain evidence="2">USAMLcec4-12693</strain>
    </source>
</reference>
<dbReference type="Pfam" id="PF04073">
    <property type="entry name" value="tRNA_edit"/>
    <property type="match status" value="1"/>
</dbReference>
<organism evidence="2 3">
    <name type="scientific">Merdimonas faecis</name>
    <dbReference type="NCBI Taxonomy" id="1653435"/>
    <lineage>
        <taxon>Bacteria</taxon>
        <taxon>Bacillati</taxon>
        <taxon>Bacillota</taxon>
        <taxon>Clostridia</taxon>
        <taxon>Lachnospirales</taxon>
        <taxon>Lachnospiraceae</taxon>
        <taxon>Merdimonas</taxon>
    </lineage>
</organism>
<evidence type="ECO:0000259" key="1">
    <source>
        <dbReference type="Pfam" id="PF04073"/>
    </source>
</evidence>
<evidence type="ECO:0000313" key="2">
    <source>
        <dbReference type="EMBL" id="HJH48749.1"/>
    </source>
</evidence>
<dbReference type="GO" id="GO:0002161">
    <property type="term" value="F:aminoacyl-tRNA deacylase activity"/>
    <property type="evidence" value="ECO:0007669"/>
    <property type="project" value="InterPro"/>
</dbReference>
<dbReference type="InterPro" id="IPR036754">
    <property type="entry name" value="YbaK/aa-tRNA-synt-asso_dom_sf"/>
</dbReference>
<dbReference type="InterPro" id="IPR007214">
    <property type="entry name" value="YbaK/aa-tRNA-synth-assoc-dom"/>
</dbReference>
<gene>
    <name evidence="2" type="ORF">K8V39_00610</name>
</gene>